<dbReference type="Gene3D" id="1.25.40.10">
    <property type="entry name" value="Tetratricopeptide repeat domain"/>
    <property type="match status" value="1"/>
</dbReference>
<evidence type="ECO:0008006" key="4">
    <source>
        <dbReference type="Google" id="ProtNLM"/>
    </source>
</evidence>
<dbReference type="PANTHER" id="PTHR13891">
    <property type="entry name" value="CYTOCHROME C OXIDASE ASSEMBLY FACTOR 7"/>
    <property type="match status" value="1"/>
</dbReference>
<evidence type="ECO:0000256" key="1">
    <source>
        <dbReference type="ARBA" id="ARBA00008486"/>
    </source>
</evidence>
<evidence type="ECO:0000256" key="2">
    <source>
        <dbReference type="ARBA" id="ARBA00022737"/>
    </source>
</evidence>
<dbReference type="SUPFAM" id="SSF81901">
    <property type="entry name" value="HCP-like"/>
    <property type="match status" value="2"/>
</dbReference>
<dbReference type="Pfam" id="PF08238">
    <property type="entry name" value="Sel1"/>
    <property type="match status" value="4"/>
</dbReference>
<dbReference type="AlphaFoldDB" id="A0A1B6EPM8"/>
<evidence type="ECO:0000313" key="3">
    <source>
        <dbReference type="EMBL" id="JAS39895.1"/>
    </source>
</evidence>
<dbReference type="SMART" id="SM00671">
    <property type="entry name" value="SEL1"/>
    <property type="match status" value="5"/>
</dbReference>
<dbReference type="InterPro" id="IPR011990">
    <property type="entry name" value="TPR-like_helical_dom_sf"/>
</dbReference>
<sequence>MSINFKSEEEVKDYVKNLGTEYRFGCYQEKKPEVCHLLGDYFESIDKDQEKAWKVYQNNCDTANFAKSCFKCGNYLAIGRGGQKQDRNKALEYFEKSCTHGDMNGCFRAGILSAFISTAKDPIRTFKQAMALFEKGCEGKHHESCYHLSGVFMEGYEREKIAKDMKRCFDYTLKACDLDNMYACANLSLMYQKGDGVEKNPELAKKYRTKAEDLQDAVVKQRQLMFQEGLNRT</sequence>
<name>A0A1B6EPM8_9HEMI</name>
<dbReference type="InterPro" id="IPR040239">
    <property type="entry name" value="HcpB-like"/>
</dbReference>
<comment type="similarity">
    <text evidence="1">Belongs to the hcp beta-lactamase family.</text>
</comment>
<organism evidence="3">
    <name type="scientific">Cuerna arida</name>
    <dbReference type="NCBI Taxonomy" id="1464854"/>
    <lineage>
        <taxon>Eukaryota</taxon>
        <taxon>Metazoa</taxon>
        <taxon>Ecdysozoa</taxon>
        <taxon>Arthropoda</taxon>
        <taxon>Hexapoda</taxon>
        <taxon>Insecta</taxon>
        <taxon>Pterygota</taxon>
        <taxon>Neoptera</taxon>
        <taxon>Paraneoptera</taxon>
        <taxon>Hemiptera</taxon>
        <taxon>Auchenorrhyncha</taxon>
        <taxon>Membracoidea</taxon>
        <taxon>Cicadellidae</taxon>
        <taxon>Cicadellinae</taxon>
        <taxon>Proconiini</taxon>
        <taxon>Cuerna</taxon>
    </lineage>
</organism>
<proteinExistence type="inferred from homology"/>
<dbReference type="PANTHER" id="PTHR13891:SF1">
    <property type="entry name" value="CYTOCHROME C OXIDASE ASSEMBLY FACTOR 7"/>
    <property type="match status" value="1"/>
</dbReference>
<dbReference type="InterPro" id="IPR006597">
    <property type="entry name" value="Sel1-like"/>
</dbReference>
<gene>
    <name evidence="3" type="ORF">g.7198</name>
</gene>
<reference evidence="3" key="1">
    <citation type="submission" date="2015-11" db="EMBL/GenBank/DDBJ databases">
        <title>De novo transcriptome assembly of four potential Pierce s Disease insect vectors from Arizona vineyards.</title>
        <authorList>
            <person name="Tassone E.E."/>
        </authorList>
    </citation>
    <scope>NUCLEOTIDE SEQUENCE</scope>
</reference>
<dbReference type="GO" id="GO:0005758">
    <property type="term" value="C:mitochondrial intermembrane space"/>
    <property type="evidence" value="ECO:0007669"/>
    <property type="project" value="TreeGrafter"/>
</dbReference>
<dbReference type="EMBL" id="GECZ01029874">
    <property type="protein sequence ID" value="JAS39895.1"/>
    <property type="molecule type" value="Transcribed_RNA"/>
</dbReference>
<protein>
    <recommendedName>
        <fullName evidence="4">Cytochrome c oxidase assembly factor 7</fullName>
    </recommendedName>
</protein>
<keyword evidence="2" id="KW-0677">Repeat</keyword>
<accession>A0A1B6EPM8</accession>